<dbReference type="AlphaFoldDB" id="A0A2Z4FJ00"/>
<dbReference type="Gene3D" id="3.40.390.10">
    <property type="entry name" value="Collagenase (Catalytic Domain)"/>
    <property type="match status" value="1"/>
</dbReference>
<evidence type="ECO:0000313" key="1">
    <source>
        <dbReference type="EMBL" id="AWV88919.1"/>
    </source>
</evidence>
<dbReference type="EMBL" id="CP030032">
    <property type="protein sequence ID" value="AWV88919.1"/>
    <property type="molecule type" value="Genomic_DNA"/>
</dbReference>
<sequence>MPFGLDPNSADTSQDGIIDGLAVYGSDDLPLPNLGVIAEQKNIVVEVDHIVGMELNSNRRAAIQATGYALDEVSLNFIGLTGEYATYPVTSCEQECHFIAGRGWICGSVCEDIEVPVVPPSNVTSTIPDSEIGPEESCGATCLEQASPGSSFNLNKFPFVRRIAWAYIYDACGSAKGPETSGIGRYGIVKCDGTTFAHELGHMLGLGHGGRNDVRPYKPNYWSVMSNGMTLPMPEGGYMLLETEESASLGFTKGRPARFSNSNFGPVNENALDEEAGITGGHCLNQDCSDYSAPYTFESVRNPYSPPPGQISPYWADVTVGWLDWEVDGEINPNPVIMNIDSQCEYNEEEEEWTNKNADATGPTQAICYEKLQPKNDHDFFKYEMHAYNWTICENLDAQRDELGLNPVTNCTTPLLPFHLLPTNEISCE</sequence>
<proteinExistence type="predicted"/>
<evidence type="ECO:0000313" key="2">
    <source>
        <dbReference type="Proteomes" id="UP000249799"/>
    </source>
</evidence>
<keyword evidence="2" id="KW-1185">Reference proteome</keyword>
<accession>A0A2Z4FJ00</accession>
<dbReference type="GO" id="GO:0008237">
    <property type="term" value="F:metallopeptidase activity"/>
    <property type="evidence" value="ECO:0007669"/>
    <property type="project" value="InterPro"/>
</dbReference>
<reference evidence="1 2" key="1">
    <citation type="submission" date="2018-06" db="EMBL/GenBank/DDBJ databases">
        <title>Lujinxingia sediminis gen. nov. sp. nov., a new facultative anaerobic member of the class Deltaproteobacteria, and proposal of Lujinxingaceae fam. nov.</title>
        <authorList>
            <person name="Guo L.-Y."/>
            <person name="Li C.-M."/>
            <person name="Wang S."/>
            <person name="Du Z.-J."/>
        </authorList>
    </citation>
    <scope>NUCLEOTIDE SEQUENCE [LARGE SCALE GENOMIC DNA]</scope>
    <source>
        <strain evidence="1 2">FA350</strain>
    </source>
</reference>
<organism evidence="1 2">
    <name type="scientific">Bradymonas sediminis</name>
    <dbReference type="NCBI Taxonomy" id="1548548"/>
    <lineage>
        <taxon>Bacteria</taxon>
        <taxon>Deltaproteobacteria</taxon>
        <taxon>Bradymonadales</taxon>
        <taxon>Bradymonadaceae</taxon>
        <taxon>Bradymonas</taxon>
    </lineage>
</organism>
<name>A0A2Z4FJ00_9DELT</name>
<gene>
    <name evidence="1" type="ORF">DN745_06025</name>
</gene>
<protein>
    <submittedName>
        <fullName evidence="1">Uncharacterized protein</fullName>
    </submittedName>
</protein>
<dbReference type="InterPro" id="IPR024079">
    <property type="entry name" value="MetalloPept_cat_dom_sf"/>
</dbReference>
<dbReference type="SUPFAM" id="SSF55486">
    <property type="entry name" value="Metalloproteases ('zincins'), catalytic domain"/>
    <property type="match status" value="2"/>
</dbReference>
<dbReference type="Proteomes" id="UP000249799">
    <property type="component" value="Chromosome"/>
</dbReference>
<dbReference type="KEGG" id="bsed:DN745_06025"/>